<dbReference type="SUPFAM" id="SSF51182">
    <property type="entry name" value="RmlC-like cupins"/>
    <property type="match status" value="2"/>
</dbReference>
<dbReference type="Pfam" id="PF04115">
    <property type="entry name" value="Ureidogly_lyase"/>
    <property type="match status" value="2"/>
</dbReference>
<comment type="similarity">
    <text evidence="1">Belongs to the allantoicase family.</text>
</comment>
<dbReference type="PANTHER" id="PTHR12045">
    <property type="entry name" value="ALLANTOICASE"/>
    <property type="match status" value="1"/>
</dbReference>
<accession>A0A4Q1BLE7</accession>
<feature type="domain" description="Allantoicase" evidence="7">
    <location>
        <begin position="204"/>
        <end position="345"/>
    </location>
</feature>
<dbReference type="InterPro" id="IPR007247">
    <property type="entry name" value="Ureidogly_lyase"/>
</dbReference>
<dbReference type="Gene3D" id="2.60.120.260">
    <property type="entry name" value="Galactose-binding domain-like"/>
    <property type="match status" value="2"/>
</dbReference>
<name>A0A4Q1BLE7_TREME</name>
<dbReference type="InParanoid" id="A0A4Q1BLE7"/>
<dbReference type="EMBL" id="SDIL01000046">
    <property type="protein sequence ID" value="RXK38566.1"/>
    <property type="molecule type" value="Genomic_DNA"/>
</dbReference>
<feature type="domain" description="Allantoicase" evidence="7">
    <location>
        <begin position="27"/>
        <end position="178"/>
    </location>
</feature>
<evidence type="ECO:0000256" key="6">
    <source>
        <dbReference type="SAM" id="MobiDB-lite"/>
    </source>
</evidence>
<dbReference type="GO" id="GO:0004037">
    <property type="term" value="F:allantoicase activity"/>
    <property type="evidence" value="ECO:0007669"/>
    <property type="project" value="InterPro"/>
</dbReference>
<evidence type="ECO:0000256" key="5">
    <source>
        <dbReference type="ARBA" id="ARBA00047684"/>
    </source>
</evidence>
<dbReference type="OrthoDB" id="10266039at2759"/>
<evidence type="ECO:0000259" key="7">
    <source>
        <dbReference type="Pfam" id="PF03561"/>
    </source>
</evidence>
<dbReference type="GO" id="GO:0050385">
    <property type="term" value="F:ureidoglycolate lyase activity"/>
    <property type="evidence" value="ECO:0007669"/>
    <property type="project" value="UniProtKB-EC"/>
</dbReference>
<keyword evidence="9" id="KW-1185">Reference proteome</keyword>
<feature type="region of interest" description="Disordered" evidence="6">
    <location>
        <begin position="544"/>
        <end position="568"/>
    </location>
</feature>
<sequence>MATSIPVEVFDSTIKFSYTEISSSILGSRIIACSDDFFAPCDNLIKPSPSVSLKGQFGPNGALYDGWESRRHNPAYDWVIIRLPTSSHLHYVDIDTSHFNGNEAPFAAVYALRHEGSTERLSDEDKRWRELLTPTELGPDRRHIFQLGKEGEEEGWNILKVHMIPDGGMARFRAYGRPIPPALYSSIPPLDTPPIDLLSALVSGRIISCSDAKFSPPQNLILPGRGHDMSDGWETRRSQVNRGKKEWVILQMAATGVIRWFEVDTAFHPGNYPKECMIEACLVEGKILPINTSWTTLVRRQPLGPHRQHFFDLERSIPSNAVFSHVRLSTYPDGGLKRLRAYGYPIAPSPPPLLSPKLNVPALPLTVEAFKPYGAVLQGFSLPTSAPKGINVTIGNQGTASKCHRMAIFSEEEVKKGVTVRAVSSLFVSAAEKGAAVNVTHLENRCGSTTAFIPMGSDDLRDSAQVVVVANSKTDGTPDMRSLRAFLATAAQGVAFSPGTWCEYSSGCWWTQLIGRSTIDHCQRCKPRSVVVDSFTVQIPPYSASPSTITSSTPSSSGPAPVPKDDDKTALLHPERMTSTNFARFGHVIHLNPDVSGGGVVPVVSNYPLEAGAKMAISVSRSTPKVGLVRGKIFDVRLMERHPYNSQVFIPMGKAGWEGMGEEALPSGGSFLVIVALNGKDDRPDPKTLSAFIMPPDTGLSYSAGVWHHPVLVMDNPLNLACIETQVSDGRQSDDRDCELLEWTEEVFGRVAVPSL</sequence>
<dbReference type="GO" id="GO:0006144">
    <property type="term" value="P:purine nucleobase metabolic process"/>
    <property type="evidence" value="ECO:0007669"/>
    <property type="project" value="UniProtKB-KW"/>
</dbReference>
<dbReference type="Proteomes" id="UP000289152">
    <property type="component" value="Unassembled WGS sequence"/>
</dbReference>
<comment type="catalytic activity">
    <reaction evidence="5">
        <text>(S)-ureidoglycolate = urea + glyoxylate</text>
        <dbReference type="Rhea" id="RHEA:11304"/>
        <dbReference type="ChEBI" id="CHEBI:16199"/>
        <dbReference type="ChEBI" id="CHEBI:36655"/>
        <dbReference type="ChEBI" id="CHEBI:57296"/>
        <dbReference type="EC" id="4.3.2.3"/>
    </reaction>
</comment>
<dbReference type="InterPro" id="IPR008979">
    <property type="entry name" value="Galactose-bd-like_sf"/>
</dbReference>
<dbReference type="GO" id="GO:0004848">
    <property type="term" value="F:ureidoglycolate hydrolase activity"/>
    <property type="evidence" value="ECO:0007669"/>
    <property type="project" value="InterPro"/>
</dbReference>
<organism evidence="8 9">
    <name type="scientific">Tremella mesenterica</name>
    <name type="common">Jelly fungus</name>
    <dbReference type="NCBI Taxonomy" id="5217"/>
    <lineage>
        <taxon>Eukaryota</taxon>
        <taxon>Fungi</taxon>
        <taxon>Dikarya</taxon>
        <taxon>Basidiomycota</taxon>
        <taxon>Agaricomycotina</taxon>
        <taxon>Tremellomycetes</taxon>
        <taxon>Tremellales</taxon>
        <taxon>Tremellaceae</taxon>
        <taxon>Tremella</taxon>
    </lineage>
</organism>
<dbReference type="PANTHER" id="PTHR12045:SF3">
    <property type="entry name" value="INACTIVE ALLANTOICASE-RELATED"/>
    <property type="match status" value="1"/>
</dbReference>
<dbReference type="GO" id="GO:0000256">
    <property type="term" value="P:allantoin catabolic process"/>
    <property type="evidence" value="ECO:0007669"/>
    <property type="project" value="InterPro"/>
</dbReference>
<evidence type="ECO:0000256" key="2">
    <source>
        <dbReference type="ARBA" id="ARBA00011738"/>
    </source>
</evidence>
<evidence type="ECO:0000256" key="4">
    <source>
        <dbReference type="ARBA" id="ARBA00023239"/>
    </source>
</evidence>
<gene>
    <name evidence="8" type="ORF">M231_04199</name>
</gene>
<dbReference type="CDD" id="cd20298">
    <property type="entry name" value="cupin_UAH"/>
    <property type="match status" value="1"/>
</dbReference>
<proteinExistence type="inferred from homology"/>
<dbReference type="Gene3D" id="2.60.120.480">
    <property type="entry name" value="Ureidoglycolate hydrolase"/>
    <property type="match status" value="2"/>
</dbReference>
<reference evidence="8 9" key="1">
    <citation type="submission" date="2016-06" db="EMBL/GenBank/DDBJ databases">
        <title>Evolution of pathogenesis and genome organization in the Tremellales.</title>
        <authorList>
            <person name="Cuomo C."/>
            <person name="Litvintseva A."/>
            <person name="Heitman J."/>
            <person name="Chen Y."/>
            <person name="Sun S."/>
            <person name="Springer D."/>
            <person name="Dromer F."/>
            <person name="Young S."/>
            <person name="Zeng Q."/>
            <person name="Chapman S."/>
            <person name="Gujja S."/>
            <person name="Saif S."/>
            <person name="Birren B."/>
        </authorList>
    </citation>
    <scope>NUCLEOTIDE SEQUENCE [LARGE SCALE GENOMIC DNA]</scope>
    <source>
        <strain evidence="8 9">ATCC 28783</strain>
    </source>
</reference>
<dbReference type="InterPro" id="IPR024060">
    <property type="entry name" value="Ureidoglycolate_lyase_dom_sf"/>
</dbReference>
<dbReference type="SUPFAM" id="SSF49785">
    <property type="entry name" value="Galactose-binding domain-like"/>
    <property type="match status" value="2"/>
</dbReference>
<evidence type="ECO:0000256" key="3">
    <source>
        <dbReference type="ARBA" id="ARBA00022631"/>
    </source>
</evidence>
<dbReference type="InterPro" id="IPR011051">
    <property type="entry name" value="RmlC_Cupin_sf"/>
</dbReference>
<dbReference type="InterPro" id="IPR047233">
    <property type="entry name" value="UAH_cupin"/>
</dbReference>
<keyword evidence="4" id="KW-0456">Lyase</keyword>
<dbReference type="Pfam" id="PF03561">
    <property type="entry name" value="Allantoicase"/>
    <property type="match status" value="2"/>
</dbReference>
<dbReference type="AlphaFoldDB" id="A0A4Q1BLE7"/>
<dbReference type="STRING" id="5217.A0A4Q1BLE7"/>
<comment type="caution">
    <text evidence="8">The sequence shown here is derived from an EMBL/GenBank/DDBJ whole genome shotgun (WGS) entry which is preliminary data.</text>
</comment>
<dbReference type="InterPro" id="IPR015908">
    <property type="entry name" value="Allantoicase_dom"/>
</dbReference>
<feature type="compositionally biased region" description="Low complexity" evidence="6">
    <location>
        <begin position="544"/>
        <end position="559"/>
    </location>
</feature>
<evidence type="ECO:0000313" key="8">
    <source>
        <dbReference type="EMBL" id="RXK38566.1"/>
    </source>
</evidence>
<keyword evidence="3" id="KW-0659">Purine metabolism</keyword>
<dbReference type="VEuPathDB" id="FungiDB:TREMEDRAFT_59767"/>
<evidence type="ECO:0000313" key="9">
    <source>
        <dbReference type="Proteomes" id="UP000289152"/>
    </source>
</evidence>
<evidence type="ECO:0000256" key="1">
    <source>
        <dbReference type="ARBA" id="ARBA00009242"/>
    </source>
</evidence>
<protein>
    <submittedName>
        <fullName evidence="8">Allantoicase</fullName>
    </submittedName>
</protein>
<dbReference type="InterPro" id="IPR005164">
    <property type="entry name" value="Allantoicase"/>
</dbReference>
<dbReference type="NCBIfam" id="TIGR02961">
    <property type="entry name" value="allantoicase"/>
    <property type="match status" value="1"/>
</dbReference>
<comment type="subunit">
    <text evidence="2">Homodimer.</text>
</comment>